<reference evidence="2" key="1">
    <citation type="submission" date="2021-12" db="EMBL/GenBank/DDBJ databases">
        <authorList>
            <person name="Zaccaron A."/>
            <person name="Stergiopoulos I."/>
        </authorList>
    </citation>
    <scope>NUCLEOTIDE SEQUENCE</scope>
    <source>
        <strain evidence="2">Race5_Kim</strain>
    </source>
</reference>
<feature type="region of interest" description="Disordered" evidence="1">
    <location>
        <begin position="216"/>
        <end position="268"/>
    </location>
</feature>
<name>A0A9Q8UUQ1_PASFU</name>
<keyword evidence="3" id="KW-1185">Reference proteome</keyword>
<evidence type="ECO:0000313" key="2">
    <source>
        <dbReference type="EMBL" id="UJO23199.1"/>
    </source>
</evidence>
<evidence type="ECO:0000256" key="1">
    <source>
        <dbReference type="SAM" id="MobiDB-lite"/>
    </source>
</evidence>
<evidence type="ECO:0000313" key="3">
    <source>
        <dbReference type="Proteomes" id="UP000756132"/>
    </source>
</evidence>
<dbReference type="OrthoDB" id="3850906at2759"/>
<dbReference type="Proteomes" id="UP000756132">
    <property type="component" value="Chromosome 10"/>
</dbReference>
<dbReference type="AlphaFoldDB" id="A0A9Q8UUQ1"/>
<organism evidence="2 3">
    <name type="scientific">Passalora fulva</name>
    <name type="common">Tomato leaf mold</name>
    <name type="synonym">Cladosporium fulvum</name>
    <dbReference type="NCBI Taxonomy" id="5499"/>
    <lineage>
        <taxon>Eukaryota</taxon>
        <taxon>Fungi</taxon>
        <taxon>Dikarya</taxon>
        <taxon>Ascomycota</taxon>
        <taxon>Pezizomycotina</taxon>
        <taxon>Dothideomycetes</taxon>
        <taxon>Dothideomycetidae</taxon>
        <taxon>Mycosphaerellales</taxon>
        <taxon>Mycosphaerellaceae</taxon>
        <taxon>Fulvia</taxon>
    </lineage>
</organism>
<reference evidence="2" key="2">
    <citation type="journal article" date="2022" name="Microb. Genom.">
        <title>A chromosome-scale genome assembly of the tomato pathogen Cladosporium fulvum reveals a compartmentalized genome architecture and the presence of a dispensable chromosome.</title>
        <authorList>
            <person name="Zaccaron A.Z."/>
            <person name="Chen L.H."/>
            <person name="Samaras A."/>
            <person name="Stergiopoulos I."/>
        </authorList>
    </citation>
    <scope>NUCLEOTIDE SEQUENCE</scope>
    <source>
        <strain evidence="2">Race5_Kim</strain>
    </source>
</reference>
<protein>
    <submittedName>
        <fullName evidence="2">Uncharacterized protein</fullName>
    </submittedName>
</protein>
<gene>
    <name evidence="2" type="ORF">CLAFUR5_12356</name>
</gene>
<sequence length="329" mass="37727">MDVEDNNGSILTEDDLWSAPMEQCHKELVIKHLRRLHRIISEHDESSIGQYTHKQAAREQLARVTLIIRDYMRIPYTDNMESMVADVVDGSYYVEGTQDTYNQPIFVNSALFSREQELAVMIQEQSAESVDDVIELWNVIPEKSNKVLPDSCPRADIGCDIDWNEVLCKSRSESNLLHHFGHLQIEDIDEWKKDLHTRKLEELDLHWPPVFKDPKPNVGWQRERSNTSSMPASRAESKAREAAMASTPSSLHRRPTFGSPTPLSPFRSRAVSRASFNRGENLFSIAESELHDRFAQLKSRSPVIRGRAAWRLSPELQTDDCDDPEFAVD</sequence>
<dbReference type="GeneID" id="71992234"/>
<accession>A0A9Q8UUQ1</accession>
<dbReference type="EMBL" id="CP090172">
    <property type="protein sequence ID" value="UJO23199.1"/>
    <property type="molecule type" value="Genomic_DNA"/>
</dbReference>
<dbReference type="OMA" id="DIGCDID"/>
<dbReference type="RefSeq" id="XP_047767565.1">
    <property type="nucleotide sequence ID" value="XM_047911504.1"/>
</dbReference>
<proteinExistence type="predicted"/>
<dbReference type="KEGG" id="ffu:CLAFUR5_12356"/>